<gene>
    <name evidence="3" type="ORF">HYFRA_00011720</name>
</gene>
<name>A0A9N9PU43_9HELO</name>
<evidence type="ECO:0000256" key="1">
    <source>
        <dbReference type="SAM" id="MobiDB-lite"/>
    </source>
</evidence>
<evidence type="ECO:0000256" key="2">
    <source>
        <dbReference type="SAM" id="Phobius"/>
    </source>
</evidence>
<sequence>MGSDDFQVRRGRTQRRAIIGVDRREDDRRPSKDRVETVTRSPQPTPAPAANPGTPEQVTIPIESALQLSTTTGASPASNTSPPGNLIGPDTSSGLQPPSDRVKSSGPSPLALLGIGITLASLMVFAIVIYFLRRCGSRRDGRARSGRKPSCARSARQSIWGGSTSAPSPRNSFQYNVYTSPMAEKVPTVADTLSQAESGIKRPVTLLNREDPYSYDVKYNVPSPKAFTRPSSPNKIVTAKSNPSWGKPQFPPMTYQKPENQGPVMPLNADGFRMLSASSRGRYIKQTPTFRALNQYSFNAQNTSPQTASDLVVGPKEQANLEYDGVDYASTIGDGWTNPAHNSVGFAPNLSAPTPNNNAYNPSQFGKIPKSPTPAVVTESSHEEDIIIPGTLPRWTDPLTWAQDQTRRNATRTGEGRQGGIGGSFG</sequence>
<dbReference type="Proteomes" id="UP000696280">
    <property type="component" value="Unassembled WGS sequence"/>
</dbReference>
<feature type="compositionally biased region" description="Gly residues" evidence="1">
    <location>
        <begin position="416"/>
        <end position="426"/>
    </location>
</feature>
<accession>A0A9N9PU43</accession>
<evidence type="ECO:0000313" key="4">
    <source>
        <dbReference type="Proteomes" id="UP000696280"/>
    </source>
</evidence>
<feature type="region of interest" description="Disordered" evidence="1">
    <location>
        <begin position="355"/>
        <end position="426"/>
    </location>
</feature>
<reference evidence="3" key="1">
    <citation type="submission" date="2021-07" db="EMBL/GenBank/DDBJ databases">
        <authorList>
            <person name="Durling M."/>
        </authorList>
    </citation>
    <scope>NUCLEOTIDE SEQUENCE</scope>
</reference>
<keyword evidence="4" id="KW-1185">Reference proteome</keyword>
<feature type="compositionally biased region" description="Polar residues" evidence="1">
    <location>
        <begin position="355"/>
        <end position="364"/>
    </location>
</feature>
<proteinExistence type="predicted"/>
<feature type="compositionally biased region" description="Polar residues" evidence="1">
    <location>
        <begin position="155"/>
        <end position="167"/>
    </location>
</feature>
<keyword evidence="2" id="KW-1133">Transmembrane helix</keyword>
<feature type="compositionally biased region" description="Polar residues" evidence="1">
    <location>
        <begin position="66"/>
        <end position="83"/>
    </location>
</feature>
<keyword evidence="2" id="KW-0812">Transmembrane</keyword>
<comment type="caution">
    <text evidence="3">The sequence shown here is derived from an EMBL/GenBank/DDBJ whole genome shotgun (WGS) entry which is preliminary data.</text>
</comment>
<feature type="region of interest" description="Disordered" evidence="1">
    <location>
        <begin position="226"/>
        <end position="249"/>
    </location>
</feature>
<dbReference type="EMBL" id="CAJVRL010000066">
    <property type="protein sequence ID" value="CAG8955850.1"/>
    <property type="molecule type" value="Genomic_DNA"/>
</dbReference>
<feature type="compositionally biased region" description="Polar residues" evidence="1">
    <location>
        <begin position="229"/>
        <end position="244"/>
    </location>
</feature>
<dbReference type="AlphaFoldDB" id="A0A9N9PU43"/>
<feature type="compositionally biased region" description="Basic and acidic residues" evidence="1">
    <location>
        <begin position="21"/>
        <end position="37"/>
    </location>
</feature>
<feature type="transmembrane region" description="Helical" evidence="2">
    <location>
        <begin position="110"/>
        <end position="132"/>
    </location>
</feature>
<feature type="region of interest" description="Disordered" evidence="1">
    <location>
        <begin position="139"/>
        <end position="167"/>
    </location>
</feature>
<keyword evidence="2" id="KW-0472">Membrane</keyword>
<evidence type="ECO:0000313" key="3">
    <source>
        <dbReference type="EMBL" id="CAG8955850.1"/>
    </source>
</evidence>
<organism evidence="3 4">
    <name type="scientific">Hymenoscyphus fraxineus</name>
    <dbReference type="NCBI Taxonomy" id="746836"/>
    <lineage>
        <taxon>Eukaryota</taxon>
        <taxon>Fungi</taxon>
        <taxon>Dikarya</taxon>
        <taxon>Ascomycota</taxon>
        <taxon>Pezizomycotina</taxon>
        <taxon>Leotiomycetes</taxon>
        <taxon>Helotiales</taxon>
        <taxon>Helotiaceae</taxon>
        <taxon>Hymenoscyphus</taxon>
    </lineage>
</organism>
<protein>
    <submittedName>
        <fullName evidence="3">Uncharacterized protein</fullName>
    </submittedName>
</protein>
<feature type="region of interest" description="Disordered" evidence="1">
    <location>
        <begin position="1"/>
        <end position="106"/>
    </location>
</feature>